<keyword evidence="2" id="KW-0347">Helicase</keyword>
<dbReference type="EMBL" id="CP159992">
    <property type="protein sequence ID" value="XCP96406.1"/>
    <property type="molecule type" value="Genomic_DNA"/>
</dbReference>
<dbReference type="Pfam" id="PF13625">
    <property type="entry name" value="Helicase_C_3"/>
    <property type="match status" value="1"/>
</dbReference>
<dbReference type="InterPro" id="IPR032830">
    <property type="entry name" value="XPB/Ssl2_N"/>
</dbReference>
<dbReference type="GO" id="GO:0004386">
    <property type="term" value="F:helicase activity"/>
    <property type="evidence" value="ECO:0007669"/>
    <property type="project" value="UniProtKB-KW"/>
</dbReference>
<keyword evidence="2" id="KW-0378">Hydrolase</keyword>
<reference evidence="2" key="1">
    <citation type="submission" date="2024-05" db="EMBL/GenBank/DDBJ databases">
        <title>Draft genome assemblies of 36 bacteria isolated from hibernating arctic ground squirrels.</title>
        <authorList>
            <person name="McKee H."/>
            <person name="Mullen L."/>
            <person name="Drown D.M."/>
            <person name="Duddleston K.N."/>
        </authorList>
    </citation>
    <scope>NUCLEOTIDE SEQUENCE</scope>
    <source>
        <strain evidence="2">AN1007</strain>
    </source>
</reference>
<dbReference type="RefSeq" id="WP_342551946.1">
    <property type="nucleotide sequence ID" value="NZ_CP159992.1"/>
</dbReference>
<organism evidence="2">
    <name type="scientific">Paenibacillus sp. AN1007</name>
    <dbReference type="NCBI Taxonomy" id="3151385"/>
    <lineage>
        <taxon>Bacteria</taxon>
        <taxon>Bacillati</taxon>
        <taxon>Bacillota</taxon>
        <taxon>Bacilli</taxon>
        <taxon>Bacillales</taxon>
        <taxon>Paenibacillaceae</taxon>
        <taxon>Paenibacillus</taxon>
    </lineage>
</organism>
<proteinExistence type="predicted"/>
<name>A0AAU8NFC3_9BACL</name>
<keyword evidence="2" id="KW-0067">ATP-binding</keyword>
<keyword evidence="2" id="KW-0547">Nucleotide-binding</keyword>
<accession>A0AAU8NFC3</accession>
<evidence type="ECO:0000313" key="2">
    <source>
        <dbReference type="EMBL" id="XCP96406.1"/>
    </source>
</evidence>
<feature type="domain" description="Helicase XPB/Ssl2 N-terminal" evidence="1">
    <location>
        <begin position="336"/>
        <end position="422"/>
    </location>
</feature>
<protein>
    <submittedName>
        <fullName evidence="2">Helicase-associated domain-containing protein</fullName>
    </submittedName>
</protein>
<gene>
    <name evidence="2" type="ORF">ABXS70_06795</name>
</gene>
<evidence type="ECO:0000259" key="1">
    <source>
        <dbReference type="Pfam" id="PF13625"/>
    </source>
</evidence>
<sequence>MSDQGFEMEQEIQSTMVREKEAWSALGSAEQRVLGALFHQHAGQTFSSLLPSEAWAREGLSGAEAKLAFAVLCRKGWICSMHKSWGERSYYIPTCHLAALTLVYADRVGLHIAPMTGSVKKVIKEGKPHIAAELLHLLAWVLREGLPVTGKGTIHKRNVQKLSTLTVLSCDDFKHIEISYEHDDLYPVHVMMMLDLLLCLQLVQKTGKGFEINEEPLRQWLKLPWSAMHREIFRICMDRYGAQDAEGQHFRYQLALLGPGLDEWCVILNEEENFGIKGWVYALAGWGFGEIGESTAGELVFRWLMNPVDLLHDTVCWMIEPDRKQEKDEKRSGGIYVQPDLEIMVPPDVSAAVCWWLECCSERITRDQLSIYRLSKERIVKAHAGGFTYEAIADFLQRHAVNGVPKHVLAALKDWTQACQEIEGSSTHLTLSLEGVRGQSEDQGKGSLGAAECTESPEGLLRLHVMPGAMVNPSDAALDLLQDVNGKAAWDKRKADVPETWHRDWRKYHMSTARQIAVQAVEWQVKLGIREGDETLVLIPHQVQGHERWTLEAWCIVNSDETAVQTEWRTLIPDRWDSMRLILPDDV</sequence>
<dbReference type="AlphaFoldDB" id="A0AAU8NFC3"/>